<keyword evidence="8" id="KW-1185">Reference proteome</keyword>
<comment type="caution">
    <text evidence="7">The sequence shown here is derived from an EMBL/GenBank/DDBJ whole genome shotgun (WGS) entry which is preliminary data.</text>
</comment>
<dbReference type="Pfam" id="PF00298">
    <property type="entry name" value="Ribosomal_L11"/>
    <property type="match status" value="1"/>
</dbReference>
<dbReference type="PROSITE" id="PS00359">
    <property type="entry name" value="RIBOSOMAL_L11"/>
    <property type="match status" value="1"/>
</dbReference>
<dbReference type="AlphaFoldDB" id="A0AAD9CS66"/>
<dbReference type="GO" id="GO:0022625">
    <property type="term" value="C:cytosolic large ribosomal subunit"/>
    <property type="evidence" value="ECO:0007669"/>
    <property type="project" value="TreeGrafter"/>
</dbReference>
<gene>
    <name evidence="7" type="ORF">DB88DRAFT_501418</name>
</gene>
<dbReference type="PANTHER" id="PTHR11661:SF2">
    <property type="entry name" value="LARGE RIBOSOMAL SUBUNIT PROTEIN UL11"/>
    <property type="match status" value="1"/>
</dbReference>
<evidence type="ECO:0000256" key="4">
    <source>
        <dbReference type="RuleBase" id="RU003978"/>
    </source>
</evidence>
<dbReference type="FunFam" id="3.30.1550.10:FF:000002">
    <property type="entry name" value="60S ribosomal protein L12"/>
    <property type="match status" value="1"/>
</dbReference>
<evidence type="ECO:0000313" key="8">
    <source>
        <dbReference type="Proteomes" id="UP001182556"/>
    </source>
</evidence>
<feature type="domain" description="Large ribosomal subunit protein uL11 C-terminal" evidence="5">
    <location>
        <begin position="74"/>
        <end position="143"/>
    </location>
</feature>
<reference evidence="7" key="1">
    <citation type="submission" date="2023-02" db="EMBL/GenBank/DDBJ databases">
        <title>Identification and recombinant expression of a fungal hydrolase from Papiliotrema laurentii that hydrolyzes apple cutin and clears colloidal polyester polyurethane.</title>
        <authorList>
            <consortium name="DOE Joint Genome Institute"/>
            <person name="Roman V.A."/>
            <person name="Bojanowski C."/>
            <person name="Crable B.R."/>
            <person name="Wagner D.N."/>
            <person name="Hung C.S."/>
            <person name="Nadeau L.J."/>
            <person name="Schratz L."/>
            <person name="Haridas S."/>
            <person name="Pangilinan J."/>
            <person name="Lipzen A."/>
            <person name="Na H."/>
            <person name="Yan M."/>
            <person name="Ng V."/>
            <person name="Grigoriev I.V."/>
            <person name="Spatafora J.W."/>
            <person name="Barlow D."/>
            <person name="Biffinger J."/>
            <person name="Kelley-Loughnane N."/>
            <person name="Varaljay V.A."/>
            <person name="Crookes-Goodson W.J."/>
        </authorList>
    </citation>
    <scope>NUCLEOTIDE SEQUENCE</scope>
    <source>
        <strain evidence="7">5307AH</strain>
    </source>
</reference>
<dbReference type="FunFam" id="1.10.10.250:FF:000002">
    <property type="entry name" value="60S ribosomal protein L12"/>
    <property type="match status" value="1"/>
</dbReference>
<dbReference type="InterPro" id="IPR020784">
    <property type="entry name" value="Ribosomal_uL11_N"/>
</dbReference>
<evidence type="ECO:0000256" key="1">
    <source>
        <dbReference type="ARBA" id="ARBA00010537"/>
    </source>
</evidence>
<dbReference type="HAMAP" id="MF_00736">
    <property type="entry name" value="Ribosomal_uL11"/>
    <property type="match status" value="1"/>
</dbReference>
<dbReference type="SUPFAM" id="SSF54747">
    <property type="entry name" value="Ribosomal L11/L12e N-terminal domain"/>
    <property type="match status" value="1"/>
</dbReference>
<dbReference type="Gene3D" id="3.30.1550.10">
    <property type="entry name" value="Ribosomal protein L11/L12, N-terminal domain"/>
    <property type="match status" value="1"/>
</dbReference>
<dbReference type="GO" id="GO:0002181">
    <property type="term" value="P:cytoplasmic translation"/>
    <property type="evidence" value="ECO:0007669"/>
    <property type="project" value="UniProtKB-ARBA"/>
</dbReference>
<dbReference type="SUPFAM" id="SSF46906">
    <property type="entry name" value="Ribosomal protein L11, C-terminal domain"/>
    <property type="match status" value="1"/>
</dbReference>
<proteinExistence type="inferred from homology"/>
<sequence length="165" mass="17573">MAPKIDPNEIKIIYLRAVGGEVGASSALAPKIGPLGLSPKKVGEDIAKATKDWKGLRVTCQLTIQNRQAAVSVVPSASALVIKALKEPPRDRKKEKNIKHSGNIPLDQIYDIARKLAHKSFAKNLAGGVKEVLGTCQSVGCTVDGKPPHDIIEAIDEGEIVVPDE</sequence>
<dbReference type="GO" id="GO:0070180">
    <property type="term" value="F:large ribosomal subunit rRNA binding"/>
    <property type="evidence" value="ECO:0007669"/>
    <property type="project" value="TreeGrafter"/>
</dbReference>
<dbReference type="SMART" id="SM00649">
    <property type="entry name" value="RL11"/>
    <property type="match status" value="1"/>
</dbReference>
<dbReference type="InterPro" id="IPR020783">
    <property type="entry name" value="Ribosomal_uL11_C"/>
</dbReference>
<keyword evidence="3 4" id="KW-0687">Ribonucleoprotein</keyword>
<dbReference type="GO" id="GO:0000027">
    <property type="term" value="P:ribosomal large subunit assembly"/>
    <property type="evidence" value="ECO:0007669"/>
    <property type="project" value="UniProtKB-ARBA"/>
</dbReference>
<dbReference type="InterPro" id="IPR020785">
    <property type="entry name" value="Ribosomal_uL11_CS"/>
</dbReference>
<dbReference type="Proteomes" id="UP001182556">
    <property type="component" value="Unassembled WGS sequence"/>
</dbReference>
<organism evidence="7 8">
    <name type="scientific">Papiliotrema laurentii</name>
    <name type="common">Cryptococcus laurentii</name>
    <dbReference type="NCBI Taxonomy" id="5418"/>
    <lineage>
        <taxon>Eukaryota</taxon>
        <taxon>Fungi</taxon>
        <taxon>Dikarya</taxon>
        <taxon>Basidiomycota</taxon>
        <taxon>Agaricomycotina</taxon>
        <taxon>Tremellomycetes</taxon>
        <taxon>Tremellales</taxon>
        <taxon>Rhynchogastremaceae</taxon>
        <taxon>Papiliotrema</taxon>
    </lineage>
</organism>
<keyword evidence="2 4" id="KW-0689">Ribosomal protein</keyword>
<accession>A0AAD9CS66</accession>
<dbReference type="InterPro" id="IPR036769">
    <property type="entry name" value="Ribosomal_uL11_C_sf"/>
</dbReference>
<name>A0AAD9CS66_PAPLA</name>
<evidence type="ECO:0000313" key="7">
    <source>
        <dbReference type="EMBL" id="KAK1920896.1"/>
    </source>
</evidence>
<dbReference type="PANTHER" id="PTHR11661">
    <property type="entry name" value="60S RIBOSOMAL PROTEIN L12"/>
    <property type="match status" value="1"/>
</dbReference>
<feature type="domain" description="Large ribosomal subunit protein uL11 N-terminal" evidence="6">
    <location>
        <begin position="13"/>
        <end position="69"/>
    </location>
</feature>
<dbReference type="InterPro" id="IPR000911">
    <property type="entry name" value="Ribosomal_uL11"/>
</dbReference>
<dbReference type="GO" id="GO:0003735">
    <property type="term" value="F:structural constituent of ribosome"/>
    <property type="evidence" value="ECO:0007669"/>
    <property type="project" value="InterPro"/>
</dbReference>
<evidence type="ECO:0000256" key="2">
    <source>
        <dbReference type="ARBA" id="ARBA00022980"/>
    </source>
</evidence>
<protein>
    <submittedName>
        <fullName evidence="7">Ribosomal protein L11</fullName>
    </submittedName>
</protein>
<dbReference type="InterPro" id="IPR036796">
    <property type="entry name" value="Ribosomal_uL11_N_sf"/>
</dbReference>
<evidence type="ECO:0000259" key="5">
    <source>
        <dbReference type="Pfam" id="PF00298"/>
    </source>
</evidence>
<dbReference type="CDD" id="cd00349">
    <property type="entry name" value="Ribosomal_L11"/>
    <property type="match status" value="1"/>
</dbReference>
<dbReference type="Pfam" id="PF03946">
    <property type="entry name" value="Ribosomal_L11_N"/>
    <property type="match status" value="1"/>
</dbReference>
<dbReference type="EMBL" id="JAODAN010000012">
    <property type="protein sequence ID" value="KAK1920896.1"/>
    <property type="molecule type" value="Genomic_DNA"/>
</dbReference>
<comment type="similarity">
    <text evidence="1 4">Belongs to the universal ribosomal protein uL11 family.</text>
</comment>
<dbReference type="Gene3D" id="1.10.10.250">
    <property type="entry name" value="Ribosomal protein L11, C-terminal domain"/>
    <property type="match status" value="1"/>
</dbReference>
<evidence type="ECO:0000256" key="3">
    <source>
        <dbReference type="ARBA" id="ARBA00023274"/>
    </source>
</evidence>
<evidence type="ECO:0000259" key="6">
    <source>
        <dbReference type="Pfam" id="PF03946"/>
    </source>
</evidence>